<keyword evidence="3" id="KW-1185">Reference proteome</keyword>
<name>A0A974ZZR9_9BACT</name>
<evidence type="ECO:0000313" key="3">
    <source>
        <dbReference type="Proteomes" id="UP000662783"/>
    </source>
</evidence>
<dbReference type="SUPFAM" id="SSF49464">
    <property type="entry name" value="Carboxypeptidase regulatory domain-like"/>
    <property type="match status" value="1"/>
</dbReference>
<sequence>MRLSKTLFIVCFLLAFNFSYTQPNQHFNELEIHPINSIAPQSTDFSDLEFLKETLKNNRIVLLGEQSHGEGATFAAKVRIIKYLHDELGYDILSFESGLYDNYKTYQQVNGSNSDPSPIEDSVFKIWSDSKEFKPLLQYIHQQKENGTPLMVTGFDSQSDLIFEEEFLIDFKALLGDNLKLNDKENQILDEVFYGGPEFLLSNEVDSTFFFSTCHKLIKEVDQLIDKKETIEAKVMKQSLIGRVALLQWEMDILNENEVKVQNPRDLQMAKNLIFLSELYPDKKIIGWGASYHFANEVKSYKNTALTKDYILKFDSLQKSEEPFDLDKSMEGAVPMGQLLKDHFGDKLYSIAFSSFEGEFGMLGFNTISLDALEPPQGSIEYELNEQGFEYAFVDYKQLANNQYFYSSALGNLPVYAPWSKVFDGLFFIKTSYTPSFIYKNESAQTIARKASDPVKSQKLKYVINEADNTGIGYANIYVLNTSKGIATNAEGAFSFSTEGLKPQDRIVLSCIGFKNDTISVHELNTTAEFRLKPEPFQLEEVVIRSKPLSAKKIVKLAEKKIEDNYFQGHSQQEVFYRVKKYREDSITFDETASVLVGNRTGYQSSIRPSKKLTGKILQYKNILNQEELKNAWDGVGSLWLVYSHDLILHKNNVLHRPAYYDLDLEGITAYNGERVYKINFKCKKPGSYTTGYGYPSPLAATGTIYIHTKNYAVLKFEILIVRDKYKLKRFPNYELDPYGYSITQTYTEYQGKYFLNYSSELSYSRWNNTKTDTSYRTLEVRELVSTNIDTQPTVELNLPISSIKIRSIKEDPDFWSTHNTKIEDSVTETYKKVGLGDSD</sequence>
<dbReference type="InterPro" id="IPR007815">
    <property type="entry name" value="Emycin_Estase"/>
</dbReference>
<feature type="chain" id="PRO_5036871925" evidence="1">
    <location>
        <begin position="22"/>
        <end position="840"/>
    </location>
</feature>
<dbReference type="RefSeq" id="WP_205720569.1">
    <property type="nucleotide sequence ID" value="NZ_CP070608.1"/>
</dbReference>
<accession>A0A974ZZR9</accession>
<gene>
    <name evidence="2" type="ORF">JR347_10555</name>
</gene>
<dbReference type="Proteomes" id="UP000662783">
    <property type="component" value="Chromosome"/>
</dbReference>
<organism evidence="2 3">
    <name type="scientific">Fulvivirga lutea</name>
    <dbReference type="NCBI Taxonomy" id="2810512"/>
    <lineage>
        <taxon>Bacteria</taxon>
        <taxon>Pseudomonadati</taxon>
        <taxon>Bacteroidota</taxon>
        <taxon>Cytophagia</taxon>
        <taxon>Cytophagales</taxon>
        <taxon>Fulvivirgaceae</taxon>
        <taxon>Fulvivirga</taxon>
    </lineage>
</organism>
<dbReference type="PANTHER" id="PTHR31299:SF0">
    <property type="entry name" value="ESTERASE, PUTATIVE (AFU_ORTHOLOGUE AFUA_1G05850)-RELATED"/>
    <property type="match status" value="1"/>
</dbReference>
<dbReference type="InterPro" id="IPR008969">
    <property type="entry name" value="CarboxyPept-like_regulatory"/>
</dbReference>
<dbReference type="Gene3D" id="3.40.1660.10">
    <property type="entry name" value="EreA-like (biosynthetic domain)"/>
    <property type="match status" value="2"/>
</dbReference>
<feature type="signal peptide" evidence="1">
    <location>
        <begin position="1"/>
        <end position="21"/>
    </location>
</feature>
<keyword evidence="1" id="KW-0732">Signal</keyword>
<reference evidence="2" key="1">
    <citation type="submission" date="2021-02" db="EMBL/GenBank/DDBJ databases">
        <title>Fulvivirga sp. S481 isolated from sea water.</title>
        <authorList>
            <person name="Bae S.S."/>
            <person name="Baek K."/>
        </authorList>
    </citation>
    <scope>NUCLEOTIDE SEQUENCE</scope>
    <source>
        <strain evidence="2">S481</strain>
    </source>
</reference>
<dbReference type="GO" id="GO:0046677">
    <property type="term" value="P:response to antibiotic"/>
    <property type="evidence" value="ECO:0007669"/>
    <property type="project" value="InterPro"/>
</dbReference>
<dbReference type="InterPro" id="IPR052036">
    <property type="entry name" value="Hydrolase/PRTase-associated"/>
</dbReference>
<dbReference type="AlphaFoldDB" id="A0A974ZZR9"/>
<dbReference type="EMBL" id="CP070608">
    <property type="protein sequence ID" value="QSE96056.1"/>
    <property type="molecule type" value="Genomic_DNA"/>
</dbReference>
<evidence type="ECO:0000256" key="1">
    <source>
        <dbReference type="SAM" id="SignalP"/>
    </source>
</evidence>
<proteinExistence type="predicted"/>
<dbReference type="Pfam" id="PF05139">
    <property type="entry name" value="Erythro_esteras"/>
    <property type="match status" value="1"/>
</dbReference>
<dbReference type="KEGG" id="fuv:JR347_10555"/>
<protein>
    <submittedName>
        <fullName evidence="2">Erythromycin esterase family protein</fullName>
    </submittedName>
</protein>
<dbReference type="Pfam" id="PF13715">
    <property type="entry name" value="CarbopepD_reg_2"/>
    <property type="match status" value="1"/>
</dbReference>
<dbReference type="SUPFAM" id="SSF159501">
    <property type="entry name" value="EreA/ChaN-like"/>
    <property type="match status" value="1"/>
</dbReference>
<dbReference type="CDD" id="cd14728">
    <property type="entry name" value="Ere-like"/>
    <property type="match status" value="1"/>
</dbReference>
<evidence type="ECO:0000313" key="2">
    <source>
        <dbReference type="EMBL" id="QSE96056.1"/>
    </source>
</evidence>
<dbReference type="PANTHER" id="PTHR31299">
    <property type="entry name" value="ESTERASE, PUTATIVE (AFU_ORTHOLOGUE AFUA_1G05850)-RELATED"/>
    <property type="match status" value="1"/>
</dbReference>